<dbReference type="InterPro" id="IPR012337">
    <property type="entry name" value="RNaseH-like_sf"/>
</dbReference>
<dbReference type="GO" id="GO:0005634">
    <property type="term" value="C:nucleus"/>
    <property type="evidence" value="ECO:0007669"/>
    <property type="project" value="UniProtKB-SubCell"/>
</dbReference>
<accession>A0A8H5EZK9</accession>
<organism evidence="7 8">
    <name type="scientific">Psilocybe cf. subviscida</name>
    <dbReference type="NCBI Taxonomy" id="2480587"/>
    <lineage>
        <taxon>Eukaryota</taxon>
        <taxon>Fungi</taxon>
        <taxon>Dikarya</taxon>
        <taxon>Basidiomycota</taxon>
        <taxon>Agaricomycotina</taxon>
        <taxon>Agaricomycetes</taxon>
        <taxon>Agaricomycetidae</taxon>
        <taxon>Agaricales</taxon>
        <taxon>Agaricineae</taxon>
        <taxon>Strophariaceae</taxon>
        <taxon>Psilocybe</taxon>
    </lineage>
</organism>
<evidence type="ECO:0000313" key="8">
    <source>
        <dbReference type="Proteomes" id="UP000567179"/>
    </source>
</evidence>
<feature type="compositionally biased region" description="Basic and acidic residues" evidence="6">
    <location>
        <begin position="378"/>
        <end position="390"/>
    </location>
</feature>
<proteinExistence type="predicted"/>
<sequence>MATHNLQQLTTTHDSQLTTPCDDTRQNNGNDRLLPTLFALRFINKLQQLSTYGNSRELTTQQQPHTIVLERYRKLESYQQPFAFGSILATSSLCHRSRRRCTRKNPLHLPPLPELSLSAMVVTTTPPHNHPPSSVLGLRQHCSRTGAIRQALCRQSTIISVGVAGAAAGLLIQTRQVSFDPSTAMVDEPDNPPPARDPKLKGLPMYNNLPKRRTTTASAKILDESNTAPPEIETHKQAKKNASKTSASTQDRTQKEKSVPAFTTPQNDAAASGVSTVHELSDSNGEDEIQVLPPPNKRSCPTVVCSPSVPSASEESEGEHNETAPSGEPVAQAPNQDINEFFEQPTLPPGATKKVHYLHDKWLTANNLITKLPKAVRQRKDEQEAKDRTRQSTLDPHLQECSPPPEREPPFNEEEFKRAALERLISTNQPIQAFEHPTFKKMMRIAACATDGVSLPNRKATRRLIIQIFKEKLSSLWERVRSDKTGLISTTCDAWQASNTDAYFAATGHWIEEVAPQQWEIHCALIGFTLMNSSHKYPAWEFDNYHIRTTTHFDPEKPEEHEPDLSANFRDVVGLLRAIGVKARSLAKRKEKFLQLQRDVGLSPPRNMKIDMPVRWSSTYSMLIVDKFVDFLANEETDRTKKLKLWDLKLTPEEWERVDVLISLLKFADDMQQEFSYEGDSTLFSAIPTLEHLHKAWYSRSQRTKYAPFKQALAAAAAKIDEYYNKSATSHAYMFAMILDPSSKLGYFKKNWGIELHNDVRTAAEKIFKERFEKLASQSALLPPSGIGSGRRSAKWKSATSDTESDIDEVPEGMTTIQWWGLMYQKDLLLPEKAPTSLLEIQLELEEEENVAEKVQVETAKSWDSILLDIDTDQDDNDEE</sequence>
<dbReference type="SUPFAM" id="SSF53098">
    <property type="entry name" value="Ribonuclease H-like"/>
    <property type="match status" value="1"/>
</dbReference>
<evidence type="ECO:0008006" key="9">
    <source>
        <dbReference type="Google" id="ProtNLM"/>
    </source>
</evidence>
<evidence type="ECO:0000256" key="3">
    <source>
        <dbReference type="ARBA" id="ARBA00022771"/>
    </source>
</evidence>
<evidence type="ECO:0000256" key="2">
    <source>
        <dbReference type="ARBA" id="ARBA00022723"/>
    </source>
</evidence>
<comment type="caution">
    <text evidence="7">The sequence shown here is derived from an EMBL/GenBank/DDBJ whole genome shotgun (WGS) entry which is preliminary data.</text>
</comment>
<dbReference type="PANTHER" id="PTHR46481">
    <property type="entry name" value="ZINC FINGER BED DOMAIN-CONTAINING PROTEIN 4"/>
    <property type="match status" value="1"/>
</dbReference>
<keyword evidence="4" id="KW-0862">Zinc</keyword>
<evidence type="ECO:0000256" key="1">
    <source>
        <dbReference type="ARBA" id="ARBA00004123"/>
    </source>
</evidence>
<dbReference type="AlphaFoldDB" id="A0A8H5EZK9"/>
<dbReference type="InterPro" id="IPR052035">
    <property type="entry name" value="ZnF_BED_domain_contain"/>
</dbReference>
<keyword evidence="5" id="KW-0539">Nucleus</keyword>
<dbReference type="OrthoDB" id="2690041at2759"/>
<feature type="compositionally biased region" description="Low complexity" evidence="6">
    <location>
        <begin position="299"/>
        <end position="313"/>
    </location>
</feature>
<protein>
    <recommendedName>
        <fullName evidence="9">hAT-like transposase RNase-H fold domain-containing protein</fullName>
    </recommendedName>
</protein>
<feature type="compositionally biased region" description="Polar residues" evidence="6">
    <location>
        <begin position="261"/>
        <end position="275"/>
    </location>
</feature>
<evidence type="ECO:0000313" key="7">
    <source>
        <dbReference type="EMBL" id="KAF5318430.1"/>
    </source>
</evidence>
<keyword evidence="3" id="KW-0863">Zinc-finger</keyword>
<dbReference type="Proteomes" id="UP000567179">
    <property type="component" value="Unassembled WGS sequence"/>
</dbReference>
<keyword evidence="8" id="KW-1185">Reference proteome</keyword>
<evidence type="ECO:0000256" key="5">
    <source>
        <dbReference type="ARBA" id="ARBA00023242"/>
    </source>
</evidence>
<feature type="region of interest" description="Disordered" evidence="6">
    <location>
        <begin position="182"/>
        <end position="333"/>
    </location>
</feature>
<gene>
    <name evidence="7" type="ORF">D9619_010618</name>
</gene>
<evidence type="ECO:0000256" key="4">
    <source>
        <dbReference type="ARBA" id="ARBA00022833"/>
    </source>
</evidence>
<evidence type="ECO:0000256" key="6">
    <source>
        <dbReference type="SAM" id="MobiDB-lite"/>
    </source>
</evidence>
<reference evidence="7 8" key="1">
    <citation type="journal article" date="2020" name="ISME J.">
        <title>Uncovering the hidden diversity of litter-decomposition mechanisms in mushroom-forming fungi.</title>
        <authorList>
            <person name="Floudas D."/>
            <person name="Bentzer J."/>
            <person name="Ahren D."/>
            <person name="Johansson T."/>
            <person name="Persson P."/>
            <person name="Tunlid A."/>
        </authorList>
    </citation>
    <scope>NUCLEOTIDE SEQUENCE [LARGE SCALE GENOMIC DNA]</scope>
    <source>
        <strain evidence="7 8">CBS 101986</strain>
    </source>
</reference>
<name>A0A8H5EZK9_9AGAR</name>
<dbReference type="EMBL" id="JAACJJ010000030">
    <property type="protein sequence ID" value="KAF5318430.1"/>
    <property type="molecule type" value="Genomic_DNA"/>
</dbReference>
<dbReference type="GO" id="GO:0008270">
    <property type="term" value="F:zinc ion binding"/>
    <property type="evidence" value="ECO:0007669"/>
    <property type="project" value="UniProtKB-KW"/>
</dbReference>
<feature type="region of interest" description="Disordered" evidence="6">
    <location>
        <begin position="786"/>
        <end position="807"/>
    </location>
</feature>
<feature type="region of interest" description="Disordered" evidence="6">
    <location>
        <begin position="1"/>
        <end position="28"/>
    </location>
</feature>
<comment type="subcellular location">
    <subcellularLocation>
        <location evidence="1">Nucleus</location>
    </subcellularLocation>
</comment>
<dbReference type="PANTHER" id="PTHR46481:SF10">
    <property type="entry name" value="ZINC FINGER BED DOMAIN-CONTAINING PROTEIN 39"/>
    <property type="match status" value="1"/>
</dbReference>
<feature type="region of interest" description="Disordered" evidence="6">
    <location>
        <begin position="374"/>
        <end position="411"/>
    </location>
</feature>
<keyword evidence="2" id="KW-0479">Metal-binding</keyword>